<dbReference type="RefSeq" id="WP_394835760.1">
    <property type="nucleotide sequence ID" value="NZ_CP089929.1"/>
</dbReference>
<dbReference type="EMBL" id="CP089983">
    <property type="protein sequence ID" value="WXB06109.1"/>
    <property type="molecule type" value="Genomic_DNA"/>
</dbReference>
<protein>
    <recommendedName>
        <fullName evidence="4">DUF1579 domain-containing protein</fullName>
    </recommendedName>
</protein>
<dbReference type="Proteomes" id="UP001374803">
    <property type="component" value="Chromosome"/>
</dbReference>
<evidence type="ECO:0000256" key="1">
    <source>
        <dbReference type="SAM" id="SignalP"/>
    </source>
</evidence>
<evidence type="ECO:0000313" key="3">
    <source>
        <dbReference type="Proteomes" id="UP001374803"/>
    </source>
</evidence>
<feature type="chain" id="PRO_5046685211" description="DUF1579 domain-containing protein" evidence="1">
    <location>
        <begin position="23"/>
        <end position="190"/>
    </location>
</feature>
<accession>A0ABZ2L594</accession>
<organism evidence="2 3">
    <name type="scientific">Pendulispora rubella</name>
    <dbReference type="NCBI Taxonomy" id="2741070"/>
    <lineage>
        <taxon>Bacteria</taxon>
        <taxon>Pseudomonadati</taxon>
        <taxon>Myxococcota</taxon>
        <taxon>Myxococcia</taxon>
        <taxon>Myxococcales</taxon>
        <taxon>Sorangiineae</taxon>
        <taxon>Pendulisporaceae</taxon>
        <taxon>Pendulispora</taxon>
    </lineage>
</organism>
<reference evidence="2" key="1">
    <citation type="submission" date="2021-12" db="EMBL/GenBank/DDBJ databases">
        <title>Discovery of the Pendulisporaceae a myxobacterial family with distinct sporulation behavior and unique specialized metabolism.</title>
        <authorList>
            <person name="Garcia R."/>
            <person name="Popoff A."/>
            <person name="Bader C.D."/>
            <person name="Loehr J."/>
            <person name="Walesch S."/>
            <person name="Walt C."/>
            <person name="Boldt J."/>
            <person name="Bunk B."/>
            <person name="Haeckl F.J.F.P.J."/>
            <person name="Gunesch A.P."/>
            <person name="Birkelbach J."/>
            <person name="Nuebel U."/>
            <person name="Pietschmann T."/>
            <person name="Bach T."/>
            <person name="Mueller R."/>
        </authorList>
    </citation>
    <scope>NUCLEOTIDE SEQUENCE</scope>
    <source>
        <strain evidence="2">MSr11367</strain>
    </source>
</reference>
<proteinExistence type="predicted"/>
<evidence type="ECO:0000313" key="2">
    <source>
        <dbReference type="EMBL" id="WXB06109.1"/>
    </source>
</evidence>
<keyword evidence="1" id="KW-0732">Signal</keyword>
<sequence>MRKRYFLLVLALPACGTAQTPARPPEVAQAQVTALPTGDIHDFDWAPGSWTLANRRLKARNVGSHEWEEFLSYNRTTQYLGGMVNVDQMDMPSKGFSGLTLRVFNPEKRQWSIYWINSKVGRMDPPQVGGFTGNRGEFYGEDVDNGLPVKVRYIWTKTGPDTAHWEQAFSYDGGRTWETNWMNDLTRTGR</sequence>
<gene>
    <name evidence="2" type="ORF">LVJ94_02375</name>
</gene>
<evidence type="ECO:0008006" key="4">
    <source>
        <dbReference type="Google" id="ProtNLM"/>
    </source>
</evidence>
<keyword evidence="3" id="KW-1185">Reference proteome</keyword>
<name>A0ABZ2L594_9BACT</name>
<feature type="signal peptide" evidence="1">
    <location>
        <begin position="1"/>
        <end position="22"/>
    </location>
</feature>